<evidence type="ECO:0000313" key="2">
    <source>
        <dbReference type="Proteomes" id="UP000619260"/>
    </source>
</evidence>
<sequence>MVGQVSDGVPETAKAVLGLIGKLPSALGGYQSTLAMVALSAQIVETLRKASDEAAEQSKMLNESAQQKIDVEALNRTTLTRVQQGMESGAAANTYRS</sequence>
<name>A0A8J4DT94_9ACTN</name>
<accession>A0A8J4DT94</accession>
<comment type="caution">
    <text evidence="1">The sequence shown here is derived from an EMBL/GenBank/DDBJ whole genome shotgun (WGS) entry which is preliminary data.</text>
</comment>
<proteinExistence type="predicted"/>
<gene>
    <name evidence="1" type="ORF">Val02_58870</name>
</gene>
<reference evidence="1" key="1">
    <citation type="submission" date="2021-01" db="EMBL/GenBank/DDBJ databases">
        <title>Whole genome shotgun sequence of Virgisporangium aliadipatigenens NBRC 105644.</title>
        <authorList>
            <person name="Komaki H."/>
            <person name="Tamura T."/>
        </authorList>
    </citation>
    <scope>NUCLEOTIDE SEQUENCE</scope>
    <source>
        <strain evidence="1">NBRC 105644</strain>
    </source>
</reference>
<protein>
    <submittedName>
        <fullName evidence="1">Uncharacterized protein</fullName>
    </submittedName>
</protein>
<organism evidence="1 2">
    <name type="scientific">Virgisporangium aliadipatigenens</name>
    <dbReference type="NCBI Taxonomy" id="741659"/>
    <lineage>
        <taxon>Bacteria</taxon>
        <taxon>Bacillati</taxon>
        <taxon>Actinomycetota</taxon>
        <taxon>Actinomycetes</taxon>
        <taxon>Micromonosporales</taxon>
        <taxon>Micromonosporaceae</taxon>
        <taxon>Virgisporangium</taxon>
    </lineage>
</organism>
<evidence type="ECO:0000313" key="1">
    <source>
        <dbReference type="EMBL" id="GIJ49001.1"/>
    </source>
</evidence>
<dbReference type="AlphaFoldDB" id="A0A8J4DT94"/>
<keyword evidence="2" id="KW-1185">Reference proteome</keyword>
<dbReference type="Proteomes" id="UP000619260">
    <property type="component" value="Unassembled WGS sequence"/>
</dbReference>
<dbReference type="EMBL" id="BOPF01000024">
    <property type="protein sequence ID" value="GIJ49001.1"/>
    <property type="molecule type" value="Genomic_DNA"/>
</dbReference>